<evidence type="ECO:0000313" key="2">
    <source>
        <dbReference type="Proteomes" id="UP000026961"/>
    </source>
</evidence>
<dbReference type="Gramene" id="OGLUM03G30570.1">
    <property type="protein sequence ID" value="OGLUM03G30570.1"/>
    <property type="gene ID" value="OGLUM03G30570"/>
</dbReference>
<organism evidence="1">
    <name type="scientific">Oryza glumipatula</name>
    <dbReference type="NCBI Taxonomy" id="40148"/>
    <lineage>
        <taxon>Eukaryota</taxon>
        <taxon>Viridiplantae</taxon>
        <taxon>Streptophyta</taxon>
        <taxon>Embryophyta</taxon>
        <taxon>Tracheophyta</taxon>
        <taxon>Spermatophyta</taxon>
        <taxon>Magnoliopsida</taxon>
        <taxon>Liliopsida</taxon>
        <taxon>Poales</taxon>
        <taxon>Poaceae</taxon>
        <taxon>BOP clade</taxon>
        <taxon>Oryzoideae</taxon>
        <taxon>Oryzeae</taxon>
        <taxon>Oryzinae</taxon>
        <taxon>Oryza</taxon>
    </lineage>
</organism>
<keyword evidence="2" id="KW-1185">Reference proteome</keyword>
<reference evidence="1" key="1">
    <citation type="submission" date="2015-04" db="UniProtKB">
        <authorList>
            <consortium name="EnsemblPlants"/>
        </authorList>
    </citation>
    <scope>IDENTIFICATION</scope>
</reference>
<dbReference type="EnsemblPlants" id="OGLUM03G30570.1">
    <property type="protein sequence ID" value="OGLUM03G30570.1"/>
    <property type="gene ID" value="OGLUM03G30570"/>
</dbReference>
<reference evidence="1" key="2">
    <citation type="submission" date="2018-05" db="EMBL/GenBank/DDBJ databases">
        <title>OgluRS3 (Oryza glumaepatula Reference Sequence Version 3).</title>
        <authorList>
            <person name="Zhang J."/>
            <person name="Kudrna D."/>
            <person name="Lee S."/>
            <person name="Talag J."/>
            <person name="Welchert J."/>
            <person name="Wing R.A."/>
        </authorList>
    </citation>
    <scope>NUCLEOTIDE SEQUENCE [LARGE SCALE GENOMIC DNA]</scope>
</reference>
<accession>A0A0D9ZBV7</accession>
<protein>
    <submittedName>
        <fullName evidence="1">Uncharacterized protein</fullName>
    </submittedName>
</protein>
<name>A0A0D9ZBV7_9ORYZ</name>
<evidence type="ECO:0000313" key="1">
    <source>
        <dbReference type="EnsemblPlants" id="OGLUM03G30570.1"/>
    </source>
</evidence>
<proteinExistence type="predicted"/>
<dbReference type="HOGENOM" id="CLU_1181782_0_0_1"/>
<sequence length="235" mass="24953">MNNNSVNSSHLYRSTSVQDFKSWRGSREWESLSSQFPNHGNEEAASSPRQVWWSLALFPLPPRGRPPIPLPRFCVVVVVTRSAPARCPDLDNQHLLLRGMEKSKEGKLSEGAGACRPGSTRTHWYTVVTASSIPAPEPTAPIRSAATVSAPTHTPPSAAAAGMYRSSSLCTLASRIPGITICCSRSRLATSRDDDPDTTTHALDSAAHAASTNATYIAAWSGFAAALAALAGAVT</sequence>
<dbReference type="AlphaFoldDB" id="A0A0D9ZBV7"/>
<dbReference type="Proteomes" id="UP000026961">
    <property type="component" value="Chromosome 3"/>
</dbReference>